<accession>A0A0E0G5N2</accession>
<evidence type="ECO:0000256" key="4">
    <source>
        <dbReference type="ARBA" id="ARBA00023004"/>
    </source>
</evidence>
<evidence type="ECO:0000313" key="8">
    <source>
        <dbReference type="EnsemblPlants" id="ONIVA02G15520.2"/>
    </source>
</evidence>
<keyword evidence="2 5" id="KW-0479">Metal-binding</keyword>
<dbReference type="InterPro" id="IPR044861">
    <property type="entry name" value="IPNS-like_FE2OG_OXY"/>
</dbReference>
<keyword evidence="4 5" id="KW-0408">Iron</keyword>
<dbReference type="Pfam" id="PF14226">
    <property type="entry name" value="DIOX_N"/>
    <property type="match status" value="1"/>
</dbReference>
<dbReference type="Gramene" id="ONIVA02G15520.2">
    <property type="protein sequence ID" value="ONIVA02G15520.2"/>
    <property type="gene ID" value="ONIVA02G15520"/>
</dbReference>
<evidence type="ECO:0000313" key="9">
    <source>
        <dbReference type="Proteomes" id="UP000006591"/>
    </source>
</evidence>
<keyword evidence="9" id="KW-1185">Reference proteome</keyword>
<evidence type="ECO:0000256" key="6">
    <source>
        <dbReference type="SAM" id="MobiDB-lite"/>
    </source>
</evidence>
<dbReference type="InterPro" id="IPR026992">
    <property type="entry name" value="DIOX_N"/>
</dbReference>
<dbReference type="STRING" id="4536.A0A0E0G5N2"/>
<dbReference type="AlphaFoldDB" id="A0A0E0G5N2"/>
<reference evidence="8" key="2">
    <citation type="submission" date="2018-04" db="EMBL/GenBank/DDBJ databases">
        <title>OnivRS2 (Oryza nivara Reference Sequence Version 2).</title>
        <authorList>
            <person name="Zhang J."/>
            <person name="Kudrna D."/>
            <person name="Lee S."/>
            <person name="Talag J."/>
            <person name="Rajasekar S."/>
            <person name="Welchert J."/>
            <person name="Hsing Y.-I."/>
            <person name="Wing R.A."/>
        </authorList>
    </citation>
    <scope>NUCLEOTIDE SEQUENCE [LARGE SCALE GENOMIC DNA]</scope>
    <source>
        <strain evidence="8">SL10</strain>
    </source>
</reference>
<comment type="similarity">
    <text evidence="1 5">Belongs to the iron/ascorbate-dependent oxidoreductase family.</text>
</comment>
<dbReference type="GO" id="GO:0016491">
    <property type="term" value="F:oxidoreductase activity"/>
    <property type="evidence" value="ECO:0007669"/>
    <property type="project" value="UniProtKB-KW"/>
</dbReference>
<dbReference type="FunFam" id="2.60.120.330:FF:000092">
    <property type="entry name" value="Os02g0320800 protein"/>
    <property type="match status" value="1"/>
</dbReference>
<dbReference type="SUPFAM" id="SSF51197">
    <property type="entry name" value="Clavaminate synthase-like"/>
    <property type="match status" value="1"/>
</dbReference>
<reference evidence="8" key="1">
    <citation type="submission" date="2015-04" db="UniProtKB">
        <authorList>
            <consortium name="EnsemblPlants"/>
        </authorList>
    </citation>
    <scope>IDENTIFICATION</scope>
    <source>
        <strain evidence="8">SL10</strain>
    </source>
</reference>
<dbReference type="Pfam" id="PF03171">
    <property type="entry name" value="2OG-FeII_Oxy"/>
    <property type="match status" value="1"/>
</dbReference>
<dbReference type="InterPro" id="IPR005123">
    <property type="entry name" value="Oxoglu/Fe-dep_dioxygenase_dom"/>
</dbReference>
<dbReference type="EnsemblPlants" id="ONIVA02G15520.2">
    <property type="protein sequence ID" value="ONIVA02G15520.2"/>
    <property type="gene ID" value="ONIVA02G15520"/>
</dbReference>
<evidence type="ECO:0000256" key="5">
    <source>
        <dbReference type="RuleBase" id="RU003682"/>
    </source>
</evidence>
<dbReference type="eggNOG" id="KOG0143">
    <property type="taxonomic scope" value="Eukaryota"/>
</dbReference>
<organism evidence="8">
    <name type="scientific">Oryza nivara</name>
    <name type="common">Indian wild rice</name>
    <name type="synonym">Oryza sativa f. spontanea</name>
    <dbReference type="NCBI Taxonomy" id="4536"/>
    <lineage>
        <taxon>Eukaryota</taxon>
        <taxon>Viridiplantae</taxon>
        <taxon>Streptophyta</taxon>
        <taxon>Embryophyta</taxon>
        <taxon>Tracheophyta</taxon>
        <taxon>Spermatophyta</taxon>
        <taxon>Magnoliopsida</taxon>
        <taxon>Liliopsida</taxon>
        <taxon>Poales</taxon>
        <taxon>Poaceae</taxon>
        <taxon>BOP clade</taxon>
        <taxon>Oryzoideae</taxon>
        <taxon>Oryzeae</taxon>
        <taxon>Oryzinae</taxon>
        <taxon>Oryza</taxon>
    </lineage>
</organism>
<keyword evidence="3 5" id="KW-0560">Oxidoreductase</keyword>
<dbReference type="GO" id="GO:0046872">
    <property type="term" value="F:metal ion binding"/>
    <property type="evidence" value="ECO:0007669"/>
    <property type="project" value="UniProtKB-KW"/>
</dbReference>
<protein>
    <recommendedName>
        <fullName evidence="7">Fe2OG dioxygenase domain-containing protein</fullName>
    </recommendedName>
</protein>
<name>A0A0E0G5N2_ORYNI</name>
<dbReference type="InterPro" id="IPR050295">
    <property type="entry name" value="Plant_2OG-oxidoreductases"/>
</dbReference>
<evidence type="ECO:0000256" key="2">
    <source>
        <dbReference type="ARBA" id="ARBA00022723"/>
    </source>
</evidence>
<dbReference type="PANTHER" id="PTHR47991">
    <property type="entry name" value="OXOGLUTARATE/IRON-DEPENDENT DIOXYGENASE"/>
    <property type="match status" value="1"/>
</dbReference>
<evidence type="ECO:0000256" key="3">
    <source>
        <dbReference type="ARBA" id="ARBA00023002"/>
    </source>
</evidence>
<dbReference type="Gene3D" id="2.60.120.330">
    <property type="entry name" value="B-lactam Antibiotic, Isopenicillin N Synthase, Chain"/>
    <property type="match status" value="1"/>
</dbReference>
<evidence type="ECO:0000256" key="1">
    <source>
        <dbReference type="ARBA" id="ARBA00008056"/>
    </source>
</evidence>
<evidence type="ECO:0000259" key="7">
    <source>
        <dbReference type="PROSITE" id="PS51471"/>
    </source>
</evidence>
<proteinExistence type="inferred from homology"/>
<feature type="domain" description="Fe2OG dioxygenase" evidence="7">
    <location>
        <begin position="232"/>
        <end position="334"/>
    </location>
</feature>
<dbReference type="PROSITE" id="PS51471">
    <property type="entry name" value="FE2OG_OXY"/>
    <property type="match status" value="1"/>
</dbReference>
<dbReference type="OMA" id="DWSDRIY"/>
<sequence length="385" mass="43142">MELSICRRIKWRARTSELPIMAADEQQWQVPALVQELSATVQEPPGRYVQPEQHRPAAAAAPPASFPIVDLGRLSSPSPDDDGGGGGDEAAKLRRALDSWGLFQVTNHGIEASLMDELMSASKEFFRQPLQVKREFSNLNDGEQFRAEGYGNDKVRSKDQILDWSDRIYLKVEPEDERNLALWPKHPSSFRDALHEFTVRCRRVKRDVLRAMARIAGLDDDEHFIDQLGGRATVHARFNCYPPCPRPDLVMGIKPHSDGTVITVLLVARGADGLQVLRDGVWYSVPSSSSTHALLINVGESMEVMSNGMFRSPVHRVVTSAENERISLAMFYAVDPERVIEPAAGLVDEKRPTLYKKMKARDFLVGLSKHFSRGTRFVDTLKISP</sequence>
<dbReference type="Proteomes" id="UP000006591">
    <property type="component" value="Chromosome 2"/>
</dbReference>
<dbReference type="InterPro" id="IPR027443">
    <property type="entry name" value="IPNS-like_sf"/>
</dbReference>
<feature type="region of interest" description="Disordered" evidence="6">
    <location>
        <begin position="68"/>
        <end position="90"/>
    </location>
</feature>